<dbReference type="Gene3D" id="3.30.2090.10">
    <property type="entry name" value="Multidrug efflux transporter AcrB TolC docking domain, DN and DC subdomains"/>
    <property type="match status" value="2"/>
</dbReference>
<comment type="subcellular location">
    <subcellularLocation>
        <location evidence="1">Cell membrane</location>
        <topology evidence="1">Multi-pass membrane protein</topology>
    </subcellularLocation>
</comment>
<dbReference type="Gene3D" id="3.30.70.1430">
    <property type="entry name" value="Multidrug efflux transporter AcrB pore domain"/>
    <property type="match status" value="3"/>
</dbReference>
<evidence type="ECO:0000256" key="3">
    <source>
        <dbReference type="ARBA" id="ARBA00022448"/>
    </source>
</evidence>
<dbReference type="RefSeq" id="WP_197446842.1">
    <property type="nucleotide sequence ID" value="NZ_CP036426.1"/>
</dbReference>
<dbReference type="Pfam" id="PF00873">
    <property type="entry name" value="ACR_tran"/>
    <property type="match status" value="2"/>
</dbReference>
<keyword evidence="6 8" id="KW-1133">Transmembrane helix</keyword>
<dbReference type="PANTHER" id="PTHR32063:SF24">
    <property type="entry name" value="CATION EFFLUX SYSTEM (ACRB_ACRD_ACRF FAMILY)"/>
    <property type="match status" value="1"/>
</dbReference>
<dbReference type="SUPFAM" id="SSF82866">
    <property type="entry name" value="Multidrug efflux transporter AcrB transmembrane domain"/>
    <property type="match status" value="2"/>
</dbReference>
<feature type="transmembrane region" description="Helical" evidence="8">
    <location>
        <begin position="533"/>
        <end position="553"/>
    </location>
</feature>
<dbReference type="InterPro" id="IPR004763">
    <property type="entry name" value="CusA-like"/>
</dbReference>
<sequence length="1108" mass="119432">MIDRIIVASLDNRLIVLLLAALLVAGGVGAALRLPIDAVPDVTNVQVQVLTNAPGLGPVEVEQYVTFPVEAAMSGLPRVEEVRSVTRFGLSAVTIVFEEGTDIYWARNLVDARLGEATRGIPEGYGEPEMGPISSGLGEIFQFEVRAEPGYDHDLMELRSILDWQVAFQLRSLPGVVEVNAFGGELKTYEVQLDPSRLLHYRIPLNDVFEALERNNHNQGGGYIVHDREQRIVRGEGLIRDLDDVGDIVLASREDGTPVLVRDVGEVRFDPMLRQGAVTRDGEGEAVIGIVMMLIGENGRVVVDRVKERIAEIEGSLPPGVVIDPFYDRTDLIGRTIATVVENVSGGALLVVVMLLLLVGDLRAGLIVAAAIPLSALGMILAMEALGVSANLMSLGAVDFGIIVDGAVVVVENCIRRAGAYAAAHPERRSVPMRVFRQASKEVGRPVLFSGLVVILVFLPVLSLRGIEGAMFRPMAISFMSALAGALVLSVTVMPVLASLLLAGRVARRETALVRGARAAYAPVLRRALDRPWLAVGSAGVLLAVGAVIAPGLGAEFIPRLDEGAVAFQAWRLPSVSLEESIEGTTNVERVLMQFPEVDTVVSKTGRPEIATDPMGVEISDIFVMLHPRAEISPLEWPLVALGLRERPVPRRTTTRSPADLREVMRAVHREMTGEAEIPEAKDGELLEWATEIFRDFERRNLRPGKDRLVDAMDRLLTRYVPSNSFSDSQPIELRVQELISGVRSDVGISLYGPDLGVLERKGDEIVAAVAGVPGGADVRAQRIAGQPNIRIVVDRDALARYDINAADVLDAVSAIGGNVVGQVLEGQPRFPLQARYAPEYRSDLEALRQIRIADPLGRQIPLEQLADLSVEEGPALVTREAIQRRLQIEANVRGRDLAGFVAEAQQAVRSGVDLPPGYVVSWGGQFENLREAAGRLAIAVPVALLLIFALLYATFGSLRLTMLIFLNVPIAATGGILALWLRGMPFSISAGIGFIALFGIAVMNGVVLVEHVRDLRRGGADRREAVFGGAMDRLRPVLMTATTDALGFLPMALSTGAGAEVQRPLATVVIGGVVTSTVLTLVVLPAIYHWFEPPERPAEGEEGDEDG</sequence>
<feature type="transmembrane region" description="Helical" evidence="8">
    <location>
        <begin position="447"/>
        <end position="467"/>
    </location>
</feature>
<dbReference type="SUPFAM" id="SSF82714">
    <property type="entry name" value="Multidrug efflux transporter AcrB TolC docking domain, DN and DC subdomains"/>
    <property type="match status" value="2"/>
</dbReference>
<feature type="transmembrane region" description="Helical" evidence="8">
    <location>
        <begin position="963"/>
        <end position="982"/>
    </location>
</feature>
<dbReference type="EMBL" id="CP036426">
    <property type="protein sequence ID" value="QDV34085.1"/>
    <property type="molecule type" value="Genomic_DNA"/>
</dbReference>
<keyword evidence="3" id="KW-0813">Transport</keyword>
<feature type="transmembrane region" description="Helical" evidence="8">
    <location>
        <begin position="366"/>
        <end position="386"/>
    </location>
</feature>
<feature type="transmembrane region" description="Helical" evidence="8">
    <location>
        <begin position="479"/>
        <end position="503"/>
    </location>
</feature>
<dbReference type="InterPro" id="IPR027463">
    <property type="entry name" value="AcrB_DN_DC_subdom"/>
</dbReference>
<protein>
    <submittedName>
        <fullName evidence="9">Cobalt-zinc-cadmium resistance protein CzcA</fullName>
    </submittedName>
</protein>
<dbReference type="Proteomes" id="UP000317835">
    <property type="component" value="Chromosome"/>
</dbReference>
<evidence type="ECO:0000313" key="9">
    <source>
        <dbReference type="EMBL" id="QDV34085.1"/>
    </source>
</evidence>
<dbReference type="GO" id="GO:0005886">
    <property type="term" value="C:plasma membrane"/>
    <property type="evidence" value="ECO:0007669"/>
    <property type="project" value="UniProtKB-SubCell"/>
</dbReference>
<evidence type="ECO:0000313" key="10">
    <source>
        <dbReference type="Proteomes" id="UP000317835"/>
    </source>
</evidence>
<dbReference type="InterPro" id="IPR001036">
    <property type="entry name" value="Acrflvin-R"/>
</dbReference>
<comment type="similarity">
    <text evidence="2">Belongs to the resistance-nodulation-cell division (RND) (TC 2.A.6) family.</text>
</comment>
<proteinExistence type="inferred from homology"/>
<feature type="transmembrane region" description="Helical" evidence="8">
    <location>
        <begin position="392"/>
        <end position="411"/>
    </location>
</feature>
<keyword evidence="4" id="KW-1003">Cell membrane</keyword>
<dbReference type="GO" id="GO:0008324">
    <property type="term" value="F:monoatomic cation transmembrane transporter activity"/>
    <property type="evidence" value="ECO:0007669"/>
    <property type="project" value="InterPro"/>
</dbReference>
<keyword evidence="10" id="KW-1185">Reference proteome</keyword>
<dbReference type="Gene3D" id="3.30.70.1320">
    <property type="entry name" value="Multidrug efflux transporter AcrB pore domain like"/>
    <property type="match status" value="1"/>
</dbReference>
<evidence type="ECO:0000256" key="1">
    <source>
        <dbReference type="ARBA" id="ARBA00004651"/>
    </source>
</evidence>
<dbReference type="PANTHER" id="PTHR32063">
    <property type="match status" value="1"/>
</dbReference>
<evidence type="ECO:0000256" key="6">
    <source>
        <dbReference type="ARBA" id="ARBA00022989"/>
    </source>
</evidence>
<dbReference type="KEGG" id="tpla:ElP_19670"/>
<gene>
    <name evidence="9" type="primary">czcA_4</name>
    <name evidence="9" type="ORF">ElP_19670</name>
</gene>
<evidence type="ECO:0000256" key="5">
    <source>
        <dbReference type="ARBA" id="ARBA00022692"/>
    </source>
</evidence>
<keyword evidence="7 8" id="KW-0472">Membrane</keyword>
<dbReference type="NCBIfam" id="TIGR00914">
    <property type="entry name" value="2A0601"/>
    <property type="match status" value="1"/>
</dbReference>
<dbReference type="AlphaFoldDB" id="A0A518GZS4"/>
<evidence type="ECO:0000256" key="8">
    <source>
        <dbReference type="SAM" id="Phobius"/>
    </source>
</evidence>
<name>A0A518GZS4_9BACT</name>
<feature type="transmembrane region" description="Helical" evidence="8">
    <location>
        <begin position="1066"/>
        <end position="1089"/>
    </location>
</feature>
<evidence type="ECO:0000256" key="4">
    <source>
        <dbReference type="ARBA" id="ARBA00022475"/>
    </source>
</evidence>
<evidence type="ECO:0000256" key="2">
    <source>
        <dbReference type="ARBA" id="ARBA00010942"/>
    </source>
</evidence>
<keyword evidence="5 8" id="KW-0812">Transmembrane</keyword>
<reference evidence="9 10" key="1">
    <citation type="submission" date="2019-02" db="EMBL/GenBank/DDBJ databases">
        <title>Deep-cultivation of Planctomycetes and their phenomic and genomic characterization uncovers novel biology.</title>
        <authorList>
            <person name="Wiegand S."/>
            <person name="Jogler M."/>
            <person name="Boedeker C."/>
            <person name="Pinto D."/>
            <person name="Vollmers J."/>
            <person name="Rivas-Marin E."/>
            <person name="Kohn T."/>
            <person name="Peeters S.H."/>
            <person name="Heuer A."/>
            <person name="Rast P."/>
            <person name="Oberbeckmann S."/>
            <person name="Bunk B."/>
            <person name="Jeske O."/>
            <person name="Meyerdierks A."/>
            <person name="Storesund J.E."/>
            <person name="Kallscheuer N."/>
            <person name="Luecker S."/>
            <person name="Lage O.M."/>
            <person name="Pohl T."/>
            <person name="Merkel B.J."/>
            <person name="Hornburger P."/>
            <person name="Mueller R.-W."/>
            <person name="Bruemmer F."/>
            <person name="Labrenz M."/>
            <person name="Spormann A.M."/>
            <person name="Op den Camp H."/>
            <person name="Overmann J."/>
            <person name="Amann R."/>
            <person name="Jetten M.S.M."/>
            <person name="Mascher T."/>
            <person name="Medema M.H."/>
            <person name="Devos D.P."/>
            <person name="Kaster A.-K."/>
            <person name="Ovreas L."/>
            <person name="Rohde M."/>
            <person name="Galperin M.Y."/>
            <person name="Jogler C."/>
        </authorList>
    </citation>
    <scope>NUCLEOTIDE SEQUENCE [LARGE SCALE GENOMIC DNA]</scope>
    <source>
        <strain evidence="9 10">ElP</strain>
    </source>
</reference>
<organism evidence="9 10">
    <name type="scientific">Tautonia plasticadhaerens</name>
    <dbReference type="NCBI Taxonomy" id="2527974"/>
    <lineage>
        <taxon>Bacteria</taxon>
        <taxon>Pseudomonadati</taxon>
        <taxon>Planctomycetota</taxon>
        <taxon>Planctomycetia</taxon>
        <taxon>Isosphaerales</taxon>
        <taxon>Isosphaeraceae</taxon>
        <taxon>Tautonia</taxon>
    </lineage>
</organism>
<feature type="transmembrane region" description="Helical" evidence="8">
    <location>
        <begin position="988"/>
        <end position="1010"/>
    </location>
</feature>
<evidence type="ECO:0000256" key="7">
    <source>
        <dbReference type="ARBA" id="ARBA00023136"/>
    </source>
</evidence>
<feature type="transmembrane region" description="Helical" evidence="8">
    <location>
        <begin position="337"/>
        <end position="359"/>
    </location>
</feature>
<dbReference type="SUPFAM" id="SSF82693">
    <property type="entry name" value="Multidrug efflux transporter AcrB pore domain, PN1, PN2, PC1 and PC2 subdomains"/>
    <property type="match status" value="2"/>
</dbReference>
<dbReference type="GO" id="GO:0042910">
    <property type="term" value="F:xenobiotic transmembrane transporter activity"/>
    <property type="evidence" value="ECO:0007669"/>
    <property type="project" value="TreeGrafter"/>
</dbReference>
<dbReference type="PRINTS" id="PR00702">
    <property type="entry name" value="ACRIFLAVINRP"/>
</dbReference>
<dbReference type="Gene3D" id="1.20.1640.10">
    <property type="entry name" value="Multidrug efflux transporter AcrB transmembrane domain"/>
    <property type="match status" value="3"/>
</dbReference>
<accession>A0A518GZS4</accession>
<dbReference type="Gene3D" id="3.30.70.1440">
    <property type="entry name" value="Multidrug efflux transporter AcrB pore domain"/>
    <property type="match status" value="1"/>
</dbReference>
<feature type="transmembrane region" description="Helical" evidence="8">
    <location>
        <begin position="937"/>
        <end position="956"/>
    </location>
</feature>